<keyword evidence="3" id="KW-0274">FAD</keyword>
<accession>A0A0F8XYN8</accession>
<gene>
    <name evidence="5" type="ORF">LCGC14_3158660</name>
</gene>
<organism evidence="5">
    <name type="scientific">marine sediment metagenome</name>
    <dbReference type="NCBI Taxonomy" id="412755"/>
    <lineage>
        <taxon>unclassified sequences</taxon>
        <taxon>metagenomes</taxon>
        <taxon>ecological metagenomes</taxon>
    </lineage>
</organism>
<dbReference type="InterPro" id="IPR014729">
    <property type="entry name" value="Rossmann-like_a/b/a_fold"/>
</dbReference>
<name>A0A0F8XYN8_9ZZZZ</name>
<dbReference type="GO" id="GO:0003677">
    <property type="term" value="F:DNA binding"/>
    <property type="evidence" value="ECO:0007669"/>
    <property type="project" value="TreeGrafter"/>
</dbReference>
<protein>
    <recommendedName>
        <fullName evidence="4">Cryptochrome/DNA photolyase FAD-binding domain-containing protein</fullName>
    </recommendedName>
</protein>
<dbReference type="GO" id="GO:0071949">
    <property type="term" value="F:FAD binding"/>
    <property type="evidence" value="ECO:0007669"/>
    <property type="project" value="TreeGrafter"/>
</dbReference>
<dbReference type="GO" id="GO:0003904">
    <property type="term" value="F:deoxyribodipyrimidine photo-lyase activity"/>
    <property type="evidence" value="ECO:0007669"/>
    <property type="project" value="TreeGrafter"/>
</dbReference>
<evidence type="ECO:0000259" key="4">
    <source>
        <dbReference type="Pfam" id="PF03441"/>
    </source>
</evidence>
<feature type="non-terminal residue" evidence="5">
    <location>
        <position position="1"/>
    </location>
</feature>
<keyword evidence="2" id="KW-0285">Flavoprotein</keyword>
<dbReference type="PANTHER" id="PTHR11455">
    <property type="entry name" value="CRYPTOCHROME"/>
    <property type="match status" value="1"/>
</dbReference>
<dbReference type="GO" id="GO:0009416">
    <property type="term" value="P:response to light stimulus"/>
    <property type="evidence" value="ECO:0007669"/>
    <property type="project" value="TreeGrafter"/>
</dbReference>
<evidence type="ECO:0000256" key="3">
    <source>
        <dbReference type="ARBA" id="ARBA00022827"/>
    </source>
</evidence>
<reference evidence="5" key="1">
    <citation type="journal article" date="2015" name="Nature">
        <title>Complex archaea that bridge the gap between prokaryotes and eukaryotes.</title>
        <authorList>
            <person name="Spang A."/>
            <person name="Saw J.H."/>
            <person name="Jorgensen S.L."/>
            <person name="Zaremba-Niedzwiedzka K."/>
            <person name="Martijn J."/>
            <person name="Lind A.E."/>
            <person name="van Eijk R."/>
            <person name="Schleper C."/>
            <person name="Guy L."/>
            <person name="Ettema T.J."/>
        </authorList>
    </citation>
    <scope>NUCLEOTIDE SEQUENCE</scope>
</reference>
<dbReference type="Gene3D" id="1.25.40.80">
    <property type="match status" value="1"/>
</dbReference>
<feature type="domain" description="Cryptochrome/DNA photolyase FAD-binding" evidence="4">
    <location>
        <begin position="108"/>
        <end position="306"/>
    </location>
</feature>
<comment type="caution">
    <text evidence="5">The sequence shown here is derived from an EMBL/GenBank/DDBJ whole genome shotgun (WGS) entry which is preliminary data.</text>
</comment>
<dbReference type="InterPro" id="IPR036134">
    <property type="entry name" value="Crypto/Photolyase_FAD-like_sf"/>
</dbReference>
<dbReference type="PRINTS" id="PR00147">
    <property type="entry name" value="DNAPHOTLYASE"/>
</dbReference>
<dbReference type="Gene3D" id="3.40.50.620">
    <property type="entry name" value="HUPs"/>
    <property type="match status" value="1"/>
</dbReference>
<dbReference type="AlphaFoldDB" id="A0A0F8XYN8"/>
<dbReference type="PANTHER" id="PTHR11455:SF9">
    <property type="entry name" value="CRYPTOCHROME CIRCADIAN CLOCK 5 ISOFORM X1"/>
    <property type="match status" value="1"/>
</dbReference>
<dbReference type="Pfam" id="PF03441">
    <property type="entry name" value="FAD_binding_7"/>
    <property type="match status" value="1"/>
</dbReference>
<evidence type="ECO:0000256" key="1">
    <source>
        <dbReference type="ARBA" id="ARBA00001974"/>
    </source>
</evidence>
<dbReference type="Gene3D" id="1.10.579.10">
    <property type="entry name" value="DNA Cyclobutane Dipyrimidine Photolyase, subunit A, domain 3"/>
    <property type="match status" value="1"/>
</dbReference>
<proteinExistence type="predicted"/>
<dbReference type="EMBL" id="LAZR01069753">
    <property type="protein sequence ID" value="KKK47094.1"/>
    <property type="molecule type" value="Genomic_DNA"/>
</dbReference>
<dbReference type="SUPFAM" id="SSF48173">
    <property type="entry name" value="Cryptochrome/photolyase FAD-binding domain"/>
    <property type="match status" value="1"/>
</dbReference>
<evidence type="ECO:0000256" key="2">
    <source>
        <dbReference type="ARBA" id="ARBA00022630"/>
    </source>
</evidence>
<sequence>LPAPERLTAPGNWPAGDTLKDWAMGAAMQRGAQIVAAHVHVGEEAAQDRLAAFGQTRIDAYAEARDFPARDGTSGLSENLTHGEISVRACWHVGQRALNEGRSGAGTFLKELAWREFAYHLMWHSPHLTTRNWRPEWDAFPWNEDPATPAFAAWSQGRTGIRFVDAAMREMYVTGRMHNRSRMIVASYLTKHLMTHWRLGAAWFADCLVDWDPANNAMGWQWAAGSGPDASPFFRVFNPVTQLAKFDPEDRYAARWIAEGRQKPHDCALDYFRAIPRHWNLSADDPYPDPIVTPAEGRARALDAYRDRATPQ</sequence>
<dbReference type="InterPro" id="IPR002081">
    <property type="entry name" value="Cryptochrome/DNA_photolyase_1"/>
</dbReference>
<evidence type="ECO:0000313" key="5">
    <source>
        <dbReference type="EMBL" id="KKK47094.1"/>
    </source>
</evidence>
<comment type="cofactor">
    <cofactor evidence="1">
        <name>FAD</name>
        <dbReference type="ChEBI" id="CHEBI:57692"/>
    </cofactor>
</comment>
<dbReference type="InterPro" id="IPR005101">
    <property type="entry name" value="Cryptochr/Photolyase_FAD-bd"/>
</dbReference>